<dbReference type="InterPro" id="IPR036388">
    <property type="entry name" value="WH-like_DNA-bd_sf"/>
</dbReference>
<comment type="similarity">
    <text evidence="1">Belongs to the sigma-70 factor family. ECF subfamily.</text>
</comment>
<dbReference type="NCBIfam" id="TIGR02937">
    <property type="entry name" value="sigma70-ECF"/>
    <property type="match status" value="1"/>
</dbReference>
<dbReference type="Pfam" id="PF04542">
    <property type="entry name" value="Sigma70_r2"/>
    <property type="match status" value="1"/>
</dbReference>
<dbReference type="InterPro" id="IPR013324">
    <property type="entry name" value="RNA_pol_sigma_r3/r4-like"/>
</dbReference>
<dbReference type="AlphaFoldDB" id="A0A934R1N7"/>
<evidence type="ECO:0000259" key="6">
    <source>
        <dbReference type="Pfam" id="PF04542"/>
    </source>
</evidence>
<dbReference type="GO" id="GO:0003677">
    <property type="term" value="F:DNA binding"/>
    <property type="evidence" value="ECO:0007669"/>
    <property type="project" value="InterPro"/>
</dbReference>
<evidence type="ECO:0000256" key="4">
    <source>
        <dbReference type="ARBA" id="ARBA00023163"/>
    </source>
</evidence>
<dbReference type="GO" id="GO:0016987">
    <property type="term" value="F:sigma factor activity"/>
    <property type="evidence" value="ECO:0007669"/>
    <property type="project" value="UniProtKB-KW"/>
</dbReference>
<evidence type="ECO:0000259" key="7">
    <source>
        <dbReference type="Pfam" id="PF08281"/>
    </source>
</evidence>
<evidence type="ECO:0000256" key="5">
    <source>
        <dbReference type="SAM" id="MobiDB-lite"/>
    </source>
</evidence>
<evidence type="ECO:0000256" key="2">
    <source>
        <dbReference type="ARBA" id="ARBA00023015"/>
    </source>
</evidence>
<keyword evidence="9" id="KW-1185">Reference proteome</keyword>
<sequence>MKARTDSQLLHDYSERRSEAAFAELVRRHIDLVHSVARRLVNDPHRAQDVSQGVFVALSKDAARLMDHPTLSGWLHRTTRNIASQTVRTEVRRSNREHQAATMNTSSESEASWEAISPYLDAALDELNASDRDAVLLRYFENKPAQEMAAILGTSPEAAQKRVNRAVGRLRENLAKRGITAGTAGLAGVISANAVQVAPAGSAAGCTMAALGGTSATVITRVLTMTNLRKCLIPGTIAAITGTVIYLAAGSANPPGNEGASPTAPPAGKTKIARSGSGNSLIEERKRVRAEKPPAEREDIAKIPWPEVVMNFPPVAADPAEDDVRLAFDLYQIIRRQPAELSRLGGSGGRMIEIEVREVTSSWSSTVTLQSVGGRILADHDGKPQIENWGRGGGGHWSRQLYRYVAGEYKLVRIDKFLEWIEPGIENNPVTEPPFLPHGEGDDRGKVLHFVETRIPKP</sequence>
<dbReference type="Proteomes" id="UP000600139">
    <property type="component" value="Unassembled WGS sequence"/>
</dbReference>
<keyword evidence="2" id="KW-0805">Transcription regulation</keyword>
<keyword evidence="3" id="KW-0731">Sigma factor</keyword>
<dbReference type="PANTHER" id="PTHR43133:SF51">
    <property type="entry name" value="RNA POLYMERASE SIGMA FACTOR"/>
    <property type="match status" value="1"/>
</dbReference>
<accession>A0A934R1N7</accession>
<keyword evidence="4" id="KW-0804">Transcription</keyword>
<protein>
    <submittedName>
        <fullName evidence="8">Sigma-70 family RNA polymerase sigma factor</fullName>
    </submittedName>
</protein>
<dbReference type="InterPro" id="IPR007627">
    <property type="entry name" value="RNA_pol_sigma70_r2"/>
</dbReference>
<dbReference type="Pfam" id="PF08281">
    <property type="entry name" value="Sigma70_r4_2"/>
    <property type="match status" value="1"/>
</dbReference>
<dbReference type="Gene3D" id="1.10.1740.10">
    <property type="match status" value="1"/>
</dbReference>
<dbReference type="EMBL" id="JAENIK010000004">
    <property type="protein sequence ID" value="MBK1814498.1"/>
    <property type="molecule type" value="Genomic_DNA"/>
</dbReference>
<feature type="domain" description="RNA polymerase sigma factor 70 region 4 type 2" evidence="7">
    <location>
        <begin position="120"/>
        <end position="170"/>
    </location>
</feature>
<dbReference type="CDD" id="cd06171">
    <property type="entry name" value="Sigma70_r4"/>
    <property type="match status" value="1"/>
</dbReference>
<dbReference type="Gene3D" id="1.10.10.10">
    <property type="entry name" value="Winged helix-like DNA-binding domain superfamily/Winged helix DNA-binding domain"/>
    <property type="match status" value="1"/>
</dbReference>
<dbReference type="SUPFAM" id="SSF88946">
    <property type="entry name" value="Sigma2 domain of RNA polymerase sigma factors"/>
    <property type="match status" value="1"/>
</dbReference>
<feature type="compositionally biased region" description="Basic and acidic residues" evidence="5">
    <location>
        <begin position="282"/>
        <end position="295"/>
    </location>
</feature>
<reference evidence="8" key="1">
    <citation type="submission" date="2021-01" db="EMBL/GenBank/DDBJ databases">
        <title>Modified the classification status of verrucomicrobia.</title>
        <authorList>
            <person name="Feng X."/>
        </authorList>
    </citation>
    <scope>NUCLEOTIDE SEQUENCE</scope>
    <source>
        <strain evidence="8">JCM 18052</strain>
    </source>
</reference>
<feature type="region of interest" description="Disordered" evidence="5">
    <location>
        <begin position="253"/>
        <end position="295"/>
    </location>
</feature>
<dbReference type="PANTHER" id="PTHR43133">
    <property type="entry name" value="RNA POLYMERASE ECF-TYPE SIGMA FACTO"/>
    <property type="match status" value="1"/>
</dbReference>
<evidence type="ECO:0000313" key="8">
    <source>
        <dbReference type="EMBL" id="MBK1814498.1"/>
    </source>
</evidence>
<dbReference type="InterPro" id="IPR013249">
    <property type="entry name" value="RNA_pol_sigma70_r4_t2"/>
</dbReference>
<dbReference type="RefSeq" id="WP_200349460.1">
    <property type="nucleotide sequence ID" value="NZ_BAABHZ010000010.1"/>
</dbReference>
<dbReference type="SUPFAM" id="SSF88659">
    <property type="entry name" value="Sigma3 and sigma4 domains of RNA polymerase sigma factors"/>
    <property type="match status" value="1"/>
</dbReference>
<gene>
    <name evidence="8" type="ORF">JIN84_02660</name>
</gene>
<dbReference type="InterPro" id="IPR014284">
    <property type="entry name" value="RNA_pol_sigma-70_dom"/>
</dbReference>
<evidence type="ECO:0000256" key="1">
    <source>
        <dbReference type="ARBA" id="ARBA00010641"/>
    </source>
</evidence>
<proteinExistence type="inferred from homology"/>
<comment type="caution">
    <text evidence="8">The sequence shown here is derived from an EMBL/GenBank/DDBJ whole genome shotgun (WGS) entry which is preliminary data.</text>
</comment>
<feature type="domain" description="RNA polymerase sigma-70 region 2" evidence="6">
    <location>
        <begin position="25"/>
        <end position="92"/>
    </location>
</feature>
<organism evidence="8 9">
    <name type="scientific">Luteolibacter yonseiensis</name>
    <dbReference type="NCBI Taxonomy" id="1144680"/>
    <lineage>
        <taxon>Bacteria</taxon>
        <taxon>Pseudomonadati</taxon>
        <taxon>Verrucomicrobiota</taxon>
        <taxon>Verrucomicrobiia</taxon>
        <taxon>Verrucomicrobiales</taxon>
        <taxon>Verrucomicrobiaceae</taxon>
        <taxon>Luteolibacter</taxon>
    </lineage>
</organism>
<dbReference type="InterPro" id="IPR013325">
    <property type="entry name" value="RNA_pol_sigma_r2"/>
</dbReference>
<evidence type="ECO:0000313" key="9">
    <source>
        <dbReference type="Proteomes" id="UP000600139"/>
    </source>
</evidence>
<dbReference type="InterPro" id="IPR039425">
    <property type="entry name" value="RNA_pol_sigma-70-like"/>
</dbReference>
<evidence type="ECO:0000256" key="3">
    <source>
        <dbReference type="ARBA" id="ARBA00023082"/>
    </source>
</evidence>
<dbReference type="GO" id="GO:0006352">
    <property type="term" value="P:DNA-templated transcription initiation"/>
    <property type="evidence" value="ECO:0007669"/>
    <property type="project" value="InterPro"/>
</dbReference>
<name>A0A934R1N7_9BACT</name>